<dbReference type="EMBL" id="BNJF01000003">
    <property type="protein sequence ID" value="GHO47366.1"/>
    <property type="molecule type" value="Genomic_DNA"/>
</dbReference>
<dbReference type="Gene3D" id="3.40.630.10">
    <property type="entry name" value="Zn peptidases"/>
    <property type="match status" value="1"/>
</dbReference>
<accession>A0A8J3MUX3</accession>
<reference evidence="3" key="1">
    <citation type="submission" date="2020-10" db="EMBL/GenBank/DDBJ databases">
        <title>Taxonomic study of unclassified bacteria belonging to the class Ktedonobacteria.</title>
        <authorList>
            <person name="Yabe S."/>
            <person name="Wang C.M."/>
            <person name="Zheng Y."/>
            <person name="Sakai Y."/>
            <person name="Cavaletti L."/>
            <person name="Monciardini P."/>
            <person name="Donadio S."/>
        </authorList>
    </citation>
    <scope>NUCLEOTIDE SEQUENCE</scope>
    <source>
        <strain evidence="3">SOSP1-1</strain>
    </source>
</reference>
<name>A0A8J3MUX3_9CHLR</name>
<organism evidence="3 4">
    <name type="scientific">Ktedonospora formicarum</name>
    <dbReference type="NCBI Taxonomy" id="2778364"/>
    <lineage>
        <taxon>Bacteria</taxon>
        <taxon>Bacillati</taxon>
        <taxon>Chloroflexota</taxon>
        <taxon>Ktedonobacteria</taxon>
        <taxon>Ktedonobacterales</taxon>
        <taxon>Ktedonobacteraceae</taxon>
        <taxon>Ktedonospora</taxon>
    </lineage>
</organism>
<comment type="caution">
    <text evidence="3">The sequence shown here is derived from an EMBL/GenBank/DDBJ whole genome shotgun (WGS) entry which is preliminary data.</text>
</comment>
<dbReference type="InterPro" id="IPR011650">
    <property type="entry name" value="Peptidase_M20_dimer"/>
</dbReference>
<dbReference type="Gene3D" id="3.30.70.360">
    <property type="match status" value="1"/>
</dbReference>
<evidence type="ECO:0000259" key="2">
    <source>
        <dbReference type="Pfam" id="PF07687"/>
    </source>
</evidence>
<keyword evidence="1" id="KW-0378">Hydrolase</keyword>
<dbReference type="Pfam" id="PF07687">
    <property type="entry name" value="M20_dimer"/>
    <property type="match status" value="1"/>
</dbReference>
<gene>
    <name evidence="3" type="ORF">KSX_55290</name>
</gene>
<evidence type="ECO:0000256" key="1">
    <source>
        <dbReference type="ARBA" id="ARBA00022801"/>
    </source>
</evidence>
<evidence type="ECO:0000313" key="4">
    <source>
        <dbReference type="Proteomes" id="UP000612362"/>
    </source>
</evidence>
<dbReference type="Proteomes" id="UP000612362">
    <property type="component" value="Unassembled WGS sequence"/>
</dbReference>
<sequence length="260" mass="27853">MLDDGLFTRFPKPDIALAQHTMFFPAGTIGYHPGYTLAAEHNVLIRLCGVGAHGSMPQKSIDPVVMASALVMRLQTIVSREITPGEMAVVTVGAITSGTRYNIIPDAAKLELSIRTFKDEVFQHIYSALTRMAQAEAAASNAPKPPEVSIMEASQATYNDAEPTRHVAIALTRYFGADRVKEIAPLTGSEDFSLYGHTPGGAGVSSCYYFLGVTDPELYKQKSGNVPGPHSPCYAPDRELSLKTGLQALTVAALSQLGKP</sequence>
<dbReference type="GO" id="GO:0019877">
    <property type="term" value="P:diaminopimelate biosynthetic process"/>
    <property type="evidence" value="ECO:0007669"/>
    <property type="project" value="UniProtKB-ARBA"/>
</dbReference>
<evidence type="ECO:0000313" key="3">
    <source>
        <dbReference type="EMBL" id="GHO47366.1"/>
    </source>
</evidence>
<protein>
    <recommendedName>
        <fullName evidence="2">Peptidase M20 dimerisation domain-containing protein</fullName>
    </recommendedName>
</protein>
<dbReference type="SUPFAM" id="SSF55031">
    <property type="entry name" value="Bacterial exopeptidase dimerisation domain"/>
    <property type="match status" value="1"/>
</dbReference>
<feature type="domain" description="Peptidase M20 dimerisation" evidence="2">
    <location>
        <begin position="49"/>
        <end position="137"/>
    </location>
</feature>
<keyword evidence="4" id="KW-1185">Reference proteome</keyword>
<proteinExistence type="predicted"/>
<dbReference type="SUPFAM" id="SSF53187">
    <property type="entry name" value="Zn-dependent exopeptidases"/>
    <property type="match status" value="1"/>
</dbReference>
<dbReference type="InterPro" id="IPR036264">
    <property type="entry name" value="Bact_exopeptidase_dim_dom"/>
</dbReference>
<dbReference type="InterPro" id="IPR017439">
    <property type="entry name" value="Amidohydrolase"/>
</dbReference>
<dbReference type="GO" id="GO:0050118">
    <property type="term" value="F:N-acetyldiaminopimelate deacetylase activity"/>
    <property type="evidence" value="ECO:0007669"/>
    <property type="project" value="UniProtKB-ARBA"/>
</dbReference>
<dbReference type="FunFam" id="3.30.70.360:FF:000001">
    <property type="entry name" value="N-acetyldiaminopimelate deacetylase"/>
    <property type="match status" value="1"/>
</dbReference>
<dbReference type="PANTHER" id="PTHR11014">
    <property type="entry name" value="PEPTIDASE M20 FAMILY MEMBER"/>
    <property type="match status" value="1"/>
</dbReference>
<dbReference type="PANTHER" id="PTHR11014:SF63">
    <property type="entry name" value="METALLOPEPTIDASE, PUTATIVE (AFU_ORTHOLOGUE AFUA_6G09600)-RELATED"/>
    <property type="match status" value="1"/>
</dbReference>
<dbReference type="AlphaFoldDB" id="A0A8J3MUX3"/>